<reference evidence="3 4" key="1">
    <citation type="submission" date="2020-05" db="EMBL/GenBank/DDBJ databases">
        <title>MicrobeNet Type strains.</title>
        <authorList>
            <person name="Nicholson A.C."/>
        </authorList>
    </citation>
    <scope>NUCLEOTIDE SEQUENCE [LARGE SCALE GENOMIC DNA]</scope>
    <source>
        <strain evidence="3 4">JCM 14547</strain>
    </source>
</reference>
<name>A0A849BUG6_9ACTN</name>
<dbReference type="GO" id="GO:0008233">
    <property type="term" value="F:peptidase activity"/>
    <property type="evidence" value="ECO:0007669"/>
    <property type="project" value="InterPro"/>
</dbReference>
<proteinExistence type="predicted"/>
<evidence type="ECO:0000313" key="4">
    <source>
        <dbReference type="Proteomes" id="UP000555552"/>
    </source>
</evidence>
<evidence type="ECO:0000313" key="3">
    <source>
        <dbReference type="EMBL" id="NNH23146.1"/>
    </source>
</evidence>
<dbReference type="Pfam" id="PF02557">
    <property type="entry name" value="VanY"/>
    <property type="match status" value="1"/>
</dbReference>
<dbReference type="Gene3D" id="3.30.1380.10">
    <property type="match status" value="1"/>
</dbReference>
<dbReference type="InterPro" id="IPR003709">
    <property type="entry name" value="VanY-like_core_dom"/>
</dbReference>
<sequence>MAGIQAQIDALAVGGPGRAAPVAAGAPSSSTSPSSAASSSAFSDALAQQLGQQGGLQQPAGAASSLAAALGGGTGAGGLAAALAGGATATAGPAFTTTTTSLSSDGLAQLLAALPGARGGAGATSAAPAVSAVSTSGAAGSASSAPSVVGKLDGKGVPLDLRAHGNGKVPEGQLVEIGGAGSGERLWGPAAAAYDRMAAAARADGVTWRVNDSYRSYEDQVSMAARKGLRSEGGLAAAPGTSSHGWGMAVDLGLDGRAQAWMRENAGRYGFAETVSGEPWHWGFRPTSAA</sequence>
<dbReference type="AlphaFoldDB" id="A0A849BUG6"/>
<dbReference type="GO" id="GO:0006508">
    <property type="term" value="P:proteolysis"/>
    <property type="evidence" value="ECO:0007669"/>
    <property type="project" value="InterPro"/>
</dbReference>
<comment type="caution">
    <text evidence="3">The sequence shown here is derived from an EMBL/GenBank/DDBJ whole genome shotgun (WGS) entry which is preliminary data.</text>
</comment>
<organism evidence="3 4">
    <name type="scientific">Pseudokineococcus marinus</name>
    <dbReference type="NCBI Taxonomy" id="351215"/>
    <lineage>
        <taxon>Bacteria</taxon>
        <taxon>Bacillati</taxon>
        <taxon>Actinomycetota</taxon>
        <taxon>Actinomycetes</taxon>
        <taxon>Kineosporiales</taxon>
        <taxon>Kineosporiaceae</taxon>
        <taxon>Pseudokineococcus</taxon>
    </lineage>
</organism>
<evidence type="ECO:0000259" key="2">
    <source>
        <dbReference type="Pfam" id="PF02557"/>
    </source>
</evidence>
<dbReference type="PANTHER" id="PTHR34385">
    <property type="entry name" value="D-ALANYL-D-ALANINE CARBOXYPEPTIDASE"/>
    <property type="match status" value="1"/>
</dbReference>
<evidence type="ECO:0000256" key="1">
    <source>
        <dbReference type="SAM" id="MobiDB-lite"/>
    </source>
</evidence>
<dbReference type="InterPro" id="IPR009045">
    <property type="entry name" value="Zn_M74/Hedgehog-like"/>
</dbReference>
<feature type="domain" description="D-alanyl-D-alanine carboxypeptidase-like core" evidence="2">
    <location>
        <begin position="189"/>
        <end position="286"/>
    </location>
</feature>
<dbReference type="Proteomes" id="UP000555552">
    <property type="component" value="Unassembled WGS sequence"/>
</dbReference>
<gene>
    <name evidence="3" type="ORF">HLB09_08590</name>
</gene>
<dbReference type="InterPro" id="IPR052179">
    <property type="entry name" value="DD-CPase-like"/>
</dbReference>
<feature type="region of interest" description="Disordered" evidence="1">
    <location>
        <begin position="19"/>
        <end position="40"/>
    </location>
</feature>
<dbReference type="EMBL" id="JABEMA010000103">
    <property type="protein sequence ID" value="NNH23146.1"/>
    <property type="molecule type" value="Genomic_DNA"/>
</dbReference>
<accession>A0A849BUG6</accession>
<dbReference type="SUPFAM" id="SSF55166">
    <property type="entry name" value="Hedgehog/DD-peptidase"/>
    <property type="match status" value="1"/>
</dbReference>
<dbReference type="PANTHER" id="PTHR34385:SF1">
    <property type="entry name" value="PEPTIDOGLYCAN L-ALANYL-D-GLUTAMATE ENDOPEPTIDASE CWLK"/>
    <property type="match status" value="1"/>
</dbReference>
<keyword evidence="4" id="KW-1185">Reference proteome</keyword>
<protein>
    <submittedName>
        <fullName evidence="3">Peptidase M15</fullName>
    </submittedName>
</protein>
<dbReference type="CDD" id="cd14814">
    <property type="entry name" value="Peptidase_M15"/>
    <property type="match status" value="1"/>
</dbReference>